<dbReference type="Proteomes" id="UP001054945">
    <property type="component" value="Unassembled WGS sequence"/>
</dbReference>
<dbReference type="AlphaFoldDB" id="A0AAV4WCQ6"/>
<keyword evidence="1" id="KW-0812">Transmembrane</keyword>
<dbReference type="EMBL" id="BPLR01015905">
    <property type="protein sequence ID" value="GIY79579.1"/>
    <property type="molecule type" value="Genomic_DNA"/>
</dbReference>
<accession>A0AAV4WCQ6</accession>
<comment type="caution">
    <text evidence="2">The sequence shown here is derived from an EMBL/GenBank/DDBJ whole genome shotgun (WGS) entry which is preliminary data.</text>
</comment>
<sequence>MTNMWRVRAETWHYGFSGRMPTLPTPPLNKNHGSREHFPNGSRDLLPCPMTQNDWRSRSSFFSLFFPLLVPFPFQAAAIQVDVLFFSVVQGRFRIDRSDKRGKEQRTGSAPT</sequence>
<keyword evidence="1" id="KW-1133">Transmembrane helix</keyword>
<name>A0AAV4WCQ6_CAEEX</name>
<evidence type="ECO:0000313" key="2">
    <source>
        <dbReference type="EMBL" id="GIY79579.1"/>
    </source>
</evidence>
<evidence type="ECO:0000256" key="1">
    <source>
        <dbReference type="SAM" id="Phobius"/>
    </source>
</evidence>
<organism evidence="2 3">
    <name type="scientific">Caerostris extrusa</name>
    <name type="common">Bark spider</name>
    <name type="synonym">Caerostris bankana</name>
    <dbReference type="NCBI Taxonomy" id="172846"/>
    <lineage>
        <taxon>Eukaryota</taxon>
        <taxon>Metazoa</taxon>
        <taxon>Ecdysozoa</taxon>
        <taxon>Arthropoda</taxon>
        <taxon>Chelicerata</taxon>
        <taxon>Arachnida</taxon>
        <taxon>Araneae</taxon>
        <taxon>Araneomorphae</taxon>
        <taxon>Entelegynae</taxon>
        <taxon>Araneoidea</taxon>
        <taxon>Araneidae</taxon>
        <taxon>Caerostris</taxon>
    </lineage>
</organism>
<protein>
    <submittedName>
        <fullName evidence="2">Uncharacterized protein</fullName>
    </submittedName>
</protein>
<proteinExistence type="predicted"/>
<reference evidence="2 3" key="1">
    <citation type="submission" date="2021-06" db="EMBL/GenBank/DDBJ databases">
        <title>Caerostris extrusa draft genome.</title>
        <authorList>
            <person name="Kono N."/>
            <person name="Arakawa K."/>
        </authorList>
    </citation>
    <scope>NUCLEOTIDE SEQUENCE [LARGE SCALE GENOMIC DNA]</scope>
</reference>
<gene>
    <name evidence="2" type="ORF">CEXT_26221</name>
</gene>
<evidence type="ECO:0000313" key="3">
    <source>
        <dbReference type="Proteomes" id="UP001054945"/>
    </source>
</evidence>
<keyword evidence="3" id="KW-1185">Reference proteome</keyword>
<feature type="transmembrane region" description="Helical" evidence="1">
    <location>
        <begin position="64"/>
        <end position="89"/>
    </location>
</feature>
<keyword evidence="1" id="KW-0472">Membrane</keyword>